<comment type="caution">
    <text evidence="3">The sequence shown here is derived from an EMBL/GenBank/DDBJ whole genome shotgun (WGS) entry which is preliminary data.</text>
</comment>
<dbReference type="EC" id="3.1.4.52" evidence="3"/>
<keyword evidence="1" id="KW-0812">Transmembrane</keyword>
<dbReference type="Pfam" id="PF00990">
    <property type="entry name" value="GGDEF"/>
    <property type="match status" value="1"/>
</dbReference>
<organism evidence="3">
    <name type="scientific">bioreactor metagenome</name>
    <dbReference type="NCBI Taxonomy" id="1076179"/>
    <lineage>
        <taxon>unclassified sequences</taxon>
        <taxon>metagenomes</taxon>
        <taxon>ecological metagenomes</taxon>
    </lineage>
</organism>
<feature type="transmembrane region" description="Helical" evidence="1">
    <location>
        <begin position="16"/>
        <end position="37"/>
    </location>
</feature>
<dbReference type="SUPFAM" id="SSF55073">
    <property type="entry name" value="Nucleotide cyclase"/>
    <property type="match status" value="1"/>
</dbReference>
<keyword evidence="1" id="KW-1133">Transmembrane helix</keyword>
<sequence length="198" mass="22770">MLTVIPALLSIFQLYYFVYLTIWNSVAIAVVINYVFLVHSQTKIDSLTGLGNRIAYNDHIAILGRKSNVVLAVINIDLDEFKSINDTYGHHEGDQVLKVFARQLENVFEENGVSIRLGGDEFMVLVYENQREILEKHIKTLNHNIKEYNETSNLPYGIKFSYGMAILDHTYHSVQELIQHSDKLMYEAKKKILKESSC</sequence>
<feature type="domain" description="GGDEF" evidence="2">
    <location>
        <begin position="69"/>
        <end position="198"/>
    </location>
</feature>
<protein>
    <submittedName>
        <fullName evidence="3">Cyclic di-GMP phosphodiesterase PdeR</fullName>
        <ecNumber evidence="3">3.1.4.52</ecNumber>
    </submittedName>
</protein>
<dbReference type="InterPro" id="IPR000160">
    <property type="entry name" value="GGDEF_dom"/>
</dbReference>
<evidence type="ECO:0000259" key="2">
    <source>
        <dbReference type="PROSITE" id="PS50887"/>
    </source>
</evidence>
<dbReference type="PANTHER" id="PTHR45138">
    <property type="entry name" value="REGULATORY COMPONENTS OF SENSORY TRANSDUCTION SYSTEM"/>
    <property type="match status" value="1"/>
</dbReference>
<dbReference type="CDD" id="cd01949">
    <property type="entry name" value="GGDEF"/>
    <property type="match status" value="1"/>
</dbReference>
<name>A0A645GZY0_9ZZZZ</name>
<dbReference type="NCBIfam" id="TIGR00254">
    <property type="entry name" value="GGDEF"/>
    <property type="match status" value="1"/>
</dbReference>
<dbReference type="PANTHER" id="PTHR45138:SF9">
    <property type="entry name" value="DIGUANYLATE CYCLASE DGCM-RELATED"/>
    <property type="match status" value="1"/>
</dbReference>
<dbReference type="InterPro" id="IPR043128">
    <property type="entry name" value="Rev_trsase/Diguanyl_cyclase"/>
</dbReference>
<reference evidence="3" key="1">
    <citation type="submission" date="2019-08" db="EMBL/GenBank/DDBJ databases">
        <authorList>
            <person name="Kucharzyk K."/>
            <person name="Murdoch R.W."/>
            <person name="Higgins S."/>
            <person name="Loffler F."/>
        </authorList>
    </citation>
    <scope>NUCLEOTIDE SEQUENCE</scope>
</reference>
<dbReference type="EMBL" id="VSSQ01084299">
    <property type="protein sequence ID" value="MPN32347.1"/>
    <property type="molecule type" value="Genomic_DNA"/>
</dbReference>
<gene>
    <name evidence="3" type="primary">pdeR_3</name>
    <name evidence="3" type="ORF">SDC9_179825</name>
</gene>
<keyword evidence="3" id="KW-0378">Hydrolase</keyword>
<evidence type="ECO:0000256" key="1">
    <source>
        <dbReference type="SAM" id="Phobius"/>
    </source>
</evidence>
<keyword evidence="1" id="KW-0472">Membrane</keyword>
<accession>A0A645GZY0</accession>
<dbReference type="InterPro" id="IPR029787">
    <property type="entry name" value="Nucleotide_cyclase"/>
</dbReference>
<dbReference type="SMART" id="SM00267">
    <property type="entry name" value="GGDEF"/>
    <property type="match status" value="1"/>
</dbReference>
<dbReference type="AlphaFoldDB" id="A0A645GZY0"/>
<dbReference type="PROSITE" id="PS50887">
    <property type="entry name" value="GGDEF"/>
    <property type="match status" value="1"/>
</dbReference>
<dbReference type="GO" id="GO:0052621">
    <property type="term" value="F:diguanylate cyclase activity"/>
    <property type="evidence" value="ECO:0007669"/>
    <property type="project" value="TreeGrafter"/>
</dbReference>
<evidence type="ECO:0000313" key="3">
    <source>
        <dbReference type="EMBL" id="MPN32347.1"/>
    </source>
</evidence>
<proteinExistence type="predicted"/>
<dbReference type="InterPro" id="IPR050469">
    <property type="entry name" value="Diguanylate_Cyclase"/>
</dbReference>
<dbReference type="GO" id="GO:0071111">
    <property type="term" value="F:cyclic-guanylate-specific phosphodiesterase activity"/>
    <property type="evidence" value="ECO:0007669"/>
    <property type="project" value="UniProtKB-EC"/>
</dbReference>
<dbReference type="Gene3D" id="3.30.70.270">
    <property type="match status" value="1"/>
</dbReference>